<accession>A0ABY9RYY8</accession>
<keyword evidence="1" id="KW-0521">NADP</keyword>
<dbReference type="CDD" id="cd05289">
    <property type="entry name" value="MDR_like_2"/>
    <property type="match status" value="1"/>
</dbReference>
<name>A0ABY9RYY8_9ACTN</name>
<dbReference type="Proteomes" id="UP001250858">
    <property type="component" value="Chromosome"/>
</dbReference>
<dbReference type="InterPro" id="IPR036291">
    <property type="entry name" value="NAD(P)-bd_dom_sf"/>
</dbReference>
<dbReference type="GO" id="GO:0016491">
    <property type="term" value="F:oxidoreductase activity"/>
    <property type="evidence" value="ECO:0007669"/>
    <property type="project" value="UniProtKB-KW"/>
</dbReference>
<dbReference type="Pfam" id="PF08240">
    <property type="entry name" value="ADH_N"/>
    <property type="match status" value="1"/>
</dbReference>
<dbReference type="EMBL" id="CP133762">
    <property type="protein sequence ID" value="WMX46394.1"/>
    <property type="molecule type" value="Genomic_DNA"/>
</dbReference>
<feature type="domain" description="Enoyl reductase (ER)" evidence="3">
    <location>
        <begin position="10"/>
        <end position="305"/>
    </location>
</feature>
<dbReference type="InterPro" id="IPR020843">
    <property type="entry name" value="ER"/>
</dbReference>
<dbReference type="InterPro" id="IPR011032">
    <property type="entry name" value="GroES-like_sf"/>
</dbReference>
<dbReference type="RefSeq" id="WP_309548950.1">
    <property type="nucleotide sequence ID" value="NZ_CP133762.1"/>
</dbReference>
<dbReference type="PANTHER" id="PTHR48106">
    <property type="entry name" value="QUINONE OXIDOREDUCTASE PIG3-RELATED"/>
    <property type="match status" value="1"/>
</dbReference>
<evidence type="ECO:0000256" key="1">
    <source>
        <dbReference type="ARBA" id="ARBA00022857"/>
    </source>
</evidence>
<reference evidence="4 5" key="1">
    <citation type="submission" date="2023-09" db="EMBL/GenBank/DDBJ databases">
        <title>Complete genome of Streptomyces roseicoloratus T14.</title>
        <authorList>
            <person name="Bashizi T."/>
            <person name="Kim M.-J."/>
            <person name="Lee G."/>
            <person name="Tagele S.B."/>
            <person name="Shin J.-H."/>
        </authorList>
    </citation>
    <scope>NUCLEOTIDE SEQUENCE [LARGE SCALE GENOMIC DNA]</scope>
    <source>
        <strain evidence="4 5">T14</strain>
    </source>
</reference>
<dbReference type="EC" id="1.-.-.-" evidence="4"/>
<dbReference type="Pfam" id="PF13602">
    <property type="entry name" value="ADH_zinc_N_2"/>
    <property type="match status" value="1"/>
</dbReference>
<protein>
    <submittedName>
        <fullName evidence="4">NADP-dependent oxidoreductase</fullName>
        <ecNumber evidence="4">1.-.-.-</ecNumber>
    </submittedName>
</protein>
<evidence type="ECO:0000256" key="2">
    <source>
        <dbReference type="ARBA" id="ARBA00023002"/>
    </source>
</evidence>
<dbReference type="SUPFAM" id="SSF51735">
    <property type="entry name" value="NAD(P)-binding Rossmann-fold domains"/>
    <property type="match status" value="1"/>
</dbReference>
<evidence type="ECO:0000259" key="3">
    <source>
        <dbReference type="SMART" id="SM00829"/>
    </source>
</evidence>
<dbReference type="SUPFAM" id="SSF50129">
    <property type="entry name" value="GroES-like"/>
    <property type="match status" value="1"/>
</dbReference>
<gene>
    <name evidence="4" type="ORF">RGF97_18245</name>
</gene>
<dbReference type="InterPro" id="IPR013154">
    <property type="entry name" value="ADH-like_N"/>
</dbReference>
<dbReference type="Gene3D" id="3.40.50.720">
    <property type="entry name" value="NAD(P)-binding Rossmann-like Domain"/>
    <property type="match status" value="1"/>
</dbReference>
<organism evidence="4 5">
    <name type="scientific">Streptomyces roseicoloratus</name>
    <dbReference type="NCBI Taxonomy" id="2508722"/>
    <lineage>
        <taxon>Bacteria</taxon>
        <taxon>Bacillati</taxon>
        <taxon>Actinomycetota</taxon>
        <taxon>Actinomycetes</taxon>
        <taxon>Kitasatosporales</taxon>
        <taxon>Streptomycetaceae</taxon>
        <taxon>Streptomyces</taxon>
    </lineage>
</organism>
<proteinExistence type="predicted"/>
<dbReference type="Gene3D" id="3.90.180.10">
    <property type="entry name" value="Medium-chain alcohol dehydrogenases, catalytic domain"/>
    <property type="match status" value="1"/>
</dbReference>
<sequence length="307" mass="31788">MEAVVYEEFGGVEVLRHEAGVETPEPGPGEVRVKVAVAGVNPVDWKRRNGWLEDFYPTTFPAVPGMEFAGTVEALGEGVTELAVGDEVFGWTKTGAYAQYALSDASAVVAKPAVLSWEHAASLVVAGETAHRVLDLLGVREGETLLLHGAAGAVGALAAQLAVAAGVTVVGTASERNHGFLRELGVHPVTYGEGLGDRVRAAAPQGVDAVFDAAGRDTLPLSIELLGGEKSRIVTIAAPDAADHGIVFSGVAVEAPLARRRLAGLAGLAAEGRLRLDIAEVLPLKEAARAQELSEAGHVRGKLILVP</sequence>
<keyword evidence="5" id="KW-1185">Reference proteome</keyword>
<dbReference type="SMART" id="SM00829">
    <property type="entry name" value="PKS_ER"/>
    <property type="match status" value="1"/>
</dbReference>
<evidence type="ECO:0000313" key="5">
    <source>
        <dbReference type="Proteomes" id="UP001250858"/>
    </source>
</evidence>
<keyword evidence="2 4" id="KW-0560">Oxidoreductase</keyword>
<evidence type="ECO:0000313" key="4">
    <source>
        <dbReference type="EMBL" id="WMX46394.1"/>
    </source>
</evidence>